<protein>
    <submittedName>
        <fullName evidence="2">Uncharacterized protein</fullName>
    </submittedName>
</protein>
<name>A0A7S4MU73_9EUKA</name>
<evidence type="ECO:0000313" key="2">
    <source>
        <dbReference type="EMBL" id="CAE2243377.1"/>
    </source>
</evidence>
<reference evidence="2" key="1">
    <citation type="submission" date="2021-01" db="EMBL/GenBank/DDBJ databases">
        <authorList>
            <person name="Corre E."/>
            <person name="Pelletier E."/>
            <person name="Niang G."/>
            <person name="Scheremetjew M."/>
            <person name="Finn R."/>
            <person name="Kale V."/>
            <person name="Holt S."/>
            <person name="Cochrane G."/>
            <person name="Meng A."/>
            <person name="Brown T."/>
            <person name="Cohen L."/>
        </authorList>
    </citation>
    <scope>NUCLEOTIDE SEQUENCE</scope>
    <source>
        <strain evidence="2">UIO037</strain>
    </source>
</reference>
<accession>A0A7S4MU73</accession>
<evidence type="ECO:0000256" key="1">
    <source>
        <dbReference type="SAM" id="MobiDB-lite"/>
    </source>
</evidence>
<feature type="region of interest" description="Disordered" evidence="1">
    <location>
        <begin position="30"/>
        <end position="51"/>
    </location>
</feature>
<dbReference type="EMBL" id="HBKO01029466">
    <property type="protein sequence ID" value="CAE2243377.1"/>
    <property type="molecule type" value="Transcribed_RNA"/>
</dbReference>
<feature type="compositionally biased region" description="Low complexity" evidence="1">
    <location>
        <begin position="39"/>
        <end position="51"/>
    </location>
</feature>
<feature type="compositionally biased region" description="Basic and acidic residues" evidence="1">
    <location>
        <begin position="73"/>
        <end position="87"/>
    </location>
</feature>
<dbReference type="AlphaFoldDB" id="A0A7S4MU73"/>
<feature type="region of interest" description="Disordered" evidence="1">
    <location>
        <begin position="73"/>
        <end position="102"/>
    </location>
</feature>
<gene>
    <name evidence="2" type="ORF">CPOL0286_LOCUS13400</name>
</gene>
<proteinExistence type="predicted"/>
<sequence>MVCITGEGHDLSASSFGSESSWRRVHSGDVITGTRSTNGAGSTTGSVGLLSSPDAAPPCSWLLFEPGEWRYEESGERRGEQRLKGELTSEGPLSTRGDVEGL</sequence>
<organism evidence="2">
    <name type="scientific">Prymnesium polylepis</name>
    <dbReference type="NCBI Taxonomy" id="72548"/>
    <lineage>
        <taxon>Eukaryota</taxon>
        <taxon>Haptista</taxon>
        <taxon>Haptophyta</taxon>
        <taxon>Prymnesiophyceae</taxon>
        <taxon>Prymnesiales</taxon>
        <taxon>Prymnesiaceae</taxon>
        <taxon>Prymnesium</taxon>
    </lineage>
</organism>